<dbReference type="InterPro" id="IPR003511">
    <property type="entry name" value="HORMA_dom"/>
</dbReference>
<gene>
    <name evidence="2" type="ORF">M406DRAFT_333977</name>
</gene>
<keyword evidence="3" id="KW-1185">Reference proteome</keyword>
<proteinExistence type="predicted"/>
<sequence>MQDDGDVGGNANLASFDVAGAQRCLVSVLSFILYARGSLPEDCFRAVSNKQWADPKITHEGLISSGKPLSVSGQPREIILAQDGPCIYLRNAENHRLAGLLKALERVFAAVEQQRLGKIQICFTGSKLWDTSALIEFYSLKLHYTKMGSMHIYISWGGQSDTPIPTDCRHPLKEFLRTRPPIRGTYYTCPFLFSIDGKPLDDKQRSTFRDGVQTAVSILQGNADASGGRIGTVVYWSTADLFEEEKQKARQAAEADLAAQWRADFFREEYEIHDEDNISWGLNHRSLGRAEQSANFDDVPDWLSGYIPGPSHSPQRQLDAEVLQQKYDCNLPIKVASKFSAVTRIGHSG</sequence>
<reference evidence="2" key="1">
    <citation type="journal article" date="2020" name="Phytopathology">
        <title>Genome sequence of the chestnut blight fungus Cryphonectria parasitica EP155: A fundamental resource for an archetypical invasive plant pathogen.</title>
        <authorList>
            <person name="Crouch J.A."/>
            <person name="Dawe A."/>
            <person name="Aerts A."/>
            <person name="Barry K."/>
            <person name="Churchill A.C.L."/>
            <person name="Grimwood J."/>
            <person name="Hillman B."/>
            <person name="Milgroom M.G."/>
            <person name="Pangilinan J."/>
            <person name="Smith M."/>
            <person name="Salamov A."/>
            <person name="Schmutz J."/>
            <person name="Yadav J."/>
            <person name="Grigoriev I.V."/>
            <person name="Nuss D."/>
        </authorList>
    </citation>
    <scope>NUCLEOTIDE SEQUENCE</scope>
    <source>
        <strain evidence="2">EP155</strain>
    </source>
</reference>
<dbReference type="Gene3D" id="3.30.900.10">
    <property type="entry name" value="HORMA domain"/>
    <property type="match status" value="1"/>
</dbReference>
<organism evidence="2 3">
    <name type="scientific">Cryphonectria parasitica (strain ATCC 38755 / EP155)</name>
    <dbReference type="NCBI Taxonomy" id="660469"/>
    <lineage>
        <taxon>Eukaryota</taxon>
        <taxon>Fungi</taxon>
        <taxon>Dikarya</taxon>
        <taxon>Ascomycota</taxon>
        <taxon>Pezizomycotina</taxon>
        <taxon>Sordariomycetes</taxon>
        <taxon>Sordariomycetidae</taxon>
        <taxon>Diaporthales</taxon>
        <taxon>Cryphonectriaceae</taxon>
        <taxon>Cryphonectria-Endothia species complex</taxon>
        <taxon>Cryphonectria</taxon>
    </lineage>
</organism>
<evidence type="ECO:0000313" key="3">
    <source>
        <dbReference type="Proteomes" id="UP000803844"/>
    </source>
</evidence>
<comment type="caution">
    <text evidence="2">The sequence shown here is derived from an EMBL/GenBank/DDBJ whole genome shotgun (WGS) entry which is preliminary data.</text>
</comment>
<feature type="domain" description="HORMA" evidence="1">
    <location>
        <begin position="22"/>
        <end position="149"/>
    </location>
</feature>
<dbReference type="Proteomes" id="UP000803844">
    <property type="component" value="Unassembled WGS sequence"/>
</dbReference>
<evidence type="ECO:0000313" key="2">
    <source>
        <dbReference type="EMBL" id="KAF3761932.1"/>
    </source>
</evidence>
<dbReference type="InterPro" id="IPR036570">
    <property type="entry name" value="HORMA_dom_sf"/>
</dbReference>
<dbReference type="RefSeq" id="XP_040772911.1">
    <property type="nucleotide sequence ID" value="XM_040920887.1"/>
</dbReference>
<accession>A0A9P4XVA0</accession>
<name>A0A9P4XVA0_CRYP1</name>
<dbReference type="AlphaFoldDB" id="A0A9P4XVA0"/>
<dbReference type="EMBL" id="MU032351">
    <property type="protein sequence ID" value="KAF3761932.1"/>
    <property type="molecule type" value="Genomic_DNA"/>
</dbReference>
<evidence type="ECO:0000259" key="1">
    <source>
        <dbReference type="Pfam" id="PF02301"/>
    </source>
</evidence>
<dbReference type="GeneID" id="63838016"/>
<dbReference type="OrthoDB" id="10382926at2759"/>
<protein>
    <recommendedName>
        <fullName evidence="1">HORMA domain-containing protein</fullName>
    </recommendedName>
</protein>
<dbReference type="Pfam" id="PF02301">
    <property type="entry name" value="HORMA"/>
    <property type="match status" value="1"/>
</dbReference>